<proteinExistence type="predicted"/>
<name>A0AAN8Y6S4_SOLBU</name>
<gene>
    <name evidence="1" type="ORF">RDI58_023603</name>
</gene>
<comment type="caution">
    <text evidence="1">The sequence shown here is derived from an EMBL/GenBank/DDBJ whole genome shotgun (WGS) entry which is preliminary data.</text>
</comment>
<evidence type="ECO:0000313" key="1">
    <source>
        <dbReference type="EMBL" id="KAK6781419.1"/>
    </source>
</evidence>
<dbReference type="AlphaFoldDB" id="A0AAN8Y6S4"/>
<sequence length="55" mass="6731">MLRFKPNLLFFLNQEIIFFHVLPAVMDLIKRVMRMISLIRRVIRVMRSSCIYLTF</sequence>
<dbReference type="Proteomes" id="UP001371456">
    <property type="component" value="Unassembled WGS sequence"/>
</dbReference>
<organism evidence="1 2">
    <name type="scientific">Solanum bulbocastanum</name>
    <name type="common">Wild potato</name>
    <dbReference type="NCBI Taxonomy" id="147425"/>
    <lineage>
        <taxon>Eukaryota</taxon>
        <taxon>Viridiplantae</taxon>
        <taxon>Streptophyta</taxon>
        <taxon>Embryophyta</taxon>
        <taxon>Tracheophyta</taxon>
        <taxon>Spermatophyta</taxon>
        <taxon>Magnoliopsida</taxon>
        <taxon>eudicotyledons</taxon>
        <taxon>Gunneridae</taxon>
        <taxon>Pentapetalae</taxon>
        <taxon>asterids</taxon>
        <taxon>lamiids</taxon>
        <taxon>Solanales</taxon>
        <taxon>Solanaceae</taxon>
        <taxon>Solanoideae</taxon>
        <taxon>Solaneae</taxon>
        <taxon>Solanum</taxon>
    </lineage>
</organism>
<keyword evidence="2" id="KW-1185">Reference proteome</keyword>
<evidence type="ECO:0000313" key="2">
    <source>
        <dbReference type="Proteomes" id="UP001371456"/>
    </source>
</evidence>
<protein>
    <submittedName>
        <fullName evidence="1">Uncharacterized protein</fullName>
    </submittedName>
</protein>
<dbReference type="EMBL" id="JBANQN010000009">
    <property type="protein sequence ID" value="KAK6781419.1"/>
    <property type="molecule type" value="Genomic_DNA"/>
</dbReference>
<accession>A0AAN8Y6S4</accession>
<reference evidence="1 2" key="1">
    <citation type="submission" date="2024-02" db="EMBL/GenBank/DDBJ databases">
        <title>de novo genome assembly of Solanum bulbocastanum strain 11H21.</title>
        <authorList>
            <person name="Hosaka A.J."/>
        </authorList>
    </citation>
    <scope>NUCLEOTIDE SEQUENCE [LARGE SCALE GENOMIC DNA]</scope>
    <source>
        <tissue evidence="1">Young leaves</tissue>
    </source>
</reference>